<dbReference type="Gene3D" id="3.40.50.720">
    <property type="entry name" value="NAD(P)-binding Rossmann-like Domain"/>
    <property type="match status" value="1"/>
</dbReference>
<comment type="caution">
    <text evidence="3">The sequence shown here is derived from an EMBL/GenBank/DDBJ whole genome shotgun (WGS) entry which is preliminary data.</text>
</comment>
<dbReference type="InterPro" id="IPR002347">
    <property type="entry name" value="SDR_fam"/>
</dbReference>
<organism evidence="3 4">
    <name type="scientific">Pseudochrobactrum asaccharolyticum</name>
    <dbReference type="NCBI Taxonomy" id="354351"/>
    <lineage>
        <taxon>Bacteria</taxon>
        <taxon>Pseudomonadati</taxon>
        <taxon>Pseudomonadota</taxon>
        <taxon>Alphaproteobacteria</taxon>
        <taxon>Hyphomicrobiales</taxon>
        <taxon>Brucellaceae</taxon>
        <taxon>Pseudochrobactrum</taxon>
    </lineage>
</organism>
<name>A0A366E8I1_9HYPH</name>
<comment type="similarity">
    <text evidence="1">Belongs to the short-chain dehydrogenases/reductases (SDR) family.</text>
</comment>
<evidence type="ECO:0000313" key="4">
    <source>
        <dbReference type="Proteomes" id="UP000252893"/>
    </source>
</evidence>
<evidence type="ECO:0000256" key="1">
    <source>
        <dbReference type="ARBA" id="ARBA00006484"/>
    </source>
</evidence>
<dbReference type="OrthoDB" id="9810734at2"/>
<dbReference type="EMBL" id="QNRH01000001">
    <property type="protein sequence ID" value="RBO98617.1"/>
    <property type="molecule type" value="Genomic_DNA"/>
</dbReference>
<accession>A0A366E8I1</accession>
<dbReference type="InterPro" id="IPR036291">
    <property type="entry name" value="NAD(P)-bd_dom_sf"/>
</dbReference>
<keyword evidence="2" id="KW-0560">Oxidoreductase</keyword>
<protein>
    <submittedName>
        <fullName evidence="3">NADP-dependent 3-hydroxy acid dehydrogenase YdfG</fullName>
    </submittedName>
</protein>
<dbReference type="PRINTS" id="PR00081">
    <property type="entry name" value="GDHRDH"/>
</dbReference>
<sequence>MKNLNGLTAVITGSGRGLGAAMAMMLADAGCKIVLCARNQSALKDVADQIEQRTGLCPDQVVVDLADNASIGCATTQITEKYDTIDLLINNGAMWLEASDEPHSEQEVFGTINAAVTGSFLFTQGMLPLLKRSARPDIVTIGSISALPNAPLHSVAVPFYAAKHAQAAIATGLQQMLRGTPVRSLCVHPPYLDDISPADAEWDAIPERAKGERATNRDVCEAVMFAITRPRHITLSSITIDTDEGGLFG</sequence>
<dbReference type="AlphaFoldDB" id="A0A366E8I1"/>
<evidence type="ECO:0000313" key="3">
    <source>
        <dbReference type="EMBL" id="RBO98617.1"/>
    </source>
</evidence>
<gene>
    <name evidence="3" type="ORF">DFR47_101216</name>
</gene>
<dbReference type="CDD" id="cd05233">
    <property type="entry name" value="SDR_c"/>
    <property type="match status" value="1"/>
</dbReference>
<proteinExistence type="inferred from homology"/>
<dbReference type="Pfam" id="PF00106">
    <property type="entry name" value="adh_short"/>
    <property type="match status" value="1"/>
</dbReference>
<dbReference type="SUPFAM" id="SSF51735">
    <property type="entry name" value="NAD(P)-binding Rossmann-fold domains"/>
    <property type="match status" value="1"/>
</dbReference>
<reference evidence="3 4" key="1">
    <citation type="submission" date="2018-06" db="EMBL/GenBank/DDBJ databases">
        <title>Genomic Encyclopedia of Type Strains, Phase IV (KMG-IV): sequencing the most valuable type-strain genomes for metagenomic binning, comparative biology and taxonomic classification.</title>
        <authorList>
            <person name="Goeker M."/>
        </authorList>
    </citation>
    <scope>NUCLEOTIDE SEQUENCE [LARGE SCALE GENOMIC DNA]</scope>
    <source>
        <strain evidence="3 4">DSM 25619</strain>
    </source>
</reference>
<dbReference type="PANTHER" id="PTHR42901">
    <property type="entry name" value="ALCOHOL DEHYDROGENASE"/>
    <property type="match status" value="1"/>
</dbReference>
<dbReference type="GO" id="GO:0016491">
    <property type="term" value="F:oxidoreductase activity"/>
    <property type="evidence" value="ECO:0007669"/>
    <property type="project" value="UniProtKB-KW"/>
</dbReference>
<dbReference type="PANTHER" id="PTHR42901:SF1">
    <property type="entry name" value="ALCOHOL DEHYDROGENASE"/>
    <property type="match status" value="1"/>
</dbReference>
<dbReference type="Proteomes" id="UP000252893">
    <property type="component" value="Unassembled WGS sequence"/>
</dbReference>
<keyword evidence="4" id="KW-1185">Reference proteome</keyword>
<dbReference type="RefSeq" id="WP_113942563.1">
    <property type="nucleotide sequence ID" value="NZ_JBHEEG010000003.1"/>
</dbReference>
<evidence type="ECO:0000256" key="2">
    <source>
        <dbReference type="ARBA" id="ARBA00023002"/>
    </source>
</evidence>